<feature type="transmembrane region" description="Helical" evidence="1">
    <location>
        <begin position="230"/>
        <end position="247"/>
    </location>
</feature>
<feature type="transmembrane region" description="Helical" evidence="1">
    <location>
        <begin position="279"/>
        <end position="296"/>
    </location>
</feature>
<keyword evidence="1" id="KW-0472">Membrane</keyword>
<reference evidence="3" key="1">
    <citation type="journal article" date="2019" name="Int. J. Syst. Evol. Microbiol.">
        <title>The Global Catalogue of Microorganisms (GCM) 10K type strain sequencing project: providing services to taxonomists for standard genome sequencing and annotation.</title>
        <authorList>
            <consortium name="The Broad Institute Genomics Platform"/>
            <consortium name="The Broad Institute Genome Sequencing Center for Infectious Disease"/>
            <person name="Wu L."/>
            <person name="Ma J."/>
        </authorList>
    </citation>
    <scope>NUCLEOTIDE SEQUENCE [LARGE SCALE GENOMIC DNA]</scope>
    <source>
        <strain evidence="3">JCM 18961</strain>
    </source>
</reference>
<feature type="transmembrane region" description="Helical" evidence="1">
    <location>
        <begin position="519"/>
        <end position="540"/>
    </location>
</feature>
<evidence type="ECO:0000313" key="3">
    <source>
        <dbReference type="Proteomes" id="UP001500556"/>
    </source>
</evidence>
<feature type="transmembrane region" description="Helical" evidence="1">
    <location>
        <begin position="89"/>
        <end position="110"/>
    </location>
</feature>
<feature type="transmembrane region" description="Helical" evidence="1">
    <location>
        <begin position="389"/>
        <end position="408"/>
    </location>
</feature>
<gene>
    <name evidence="2" type="ORF">GCM10025782_24080</name>
</gene>
<dbReference type="EMBL" id="BAABLO010000011">
    <property type="protein sequence ID" value="GAA4725167.1"/>
    <property type="molecule type" value="Genomic_DNA"/>
</dbReference>
<sequence>MRPVTSREPRSYPYTPDTGDLPLLRGEAWSGWLVTRLVVGSALWLVLGATAAAVLSLLGWWQPWVALPVLVVLALVAAVLVGRLPVRPLPVWSTALLLTLAVGSTVWAGLTHSEQVLPRRDSGSYLQSSVQLASGHARPVQVAAESVGGAGVLRIDGITLASPAFYSTGSPQHPTIQPQFPVGTSAWYSVAWWLGGATALFWAPALLWGLAVLSIGLLASLLTGPRWGPLAALGTAVVFPLVHVARATYSEPVALPVLAGGLAALALAARSARVGDAPVARSAALAAGILMGGAVLIRVDALREAILVIPVVALAVVQKQAHARVLGWATAVSAVVAFGLTWLTSSEYLGSIAGSLLPLVALGVAVLAAAVLVVAGARRGWSAGSLVQAWLPRALAGFFVLVGVVLASRPLWQTVRQSAADPGSRVVAGLQARQGLPVDGGRTYAEQSVVWMAWWVGPAALVIALVALAVLAHRAASAWVEGRELPSWAGPAVVAAGSTLLTLYRPGITPDHPWADRRLVIALPTVVLLVVAAAAVASRWSTRRLPYAVNVVVSIGLAAALLVPSALATRPHLDERVELGELSAVDEVCAQLHPGDVALMVDSRAANEWPQVLRGYCGVPALSTTSALRNDPARLKAAVAQVATAVDARGGRLVLLAADSTDALTQLGLAHAVVGTDRRVQEDARLLERRPDHLVELPVQVWLGTPTP</sequence>
<keyword evidence="1" id="KW-0812">Transmembrane</keyword>
<feature type="transmembrane region" description="Helical" evidence="1">
    <location>
        <begin position="64"/>
        <end position="82"/>
    </location>
</feature>
<accession>A0ABP8YD39</accession>
<feature type="transmembrane region" description="Helical" evidence="1">
    <location>
        <begin position="485"/>
        <end position="504"/>
    </location>
</feature>
<keyword evidence="3" id="KW-1185">Reference proteome</keyword>
<name>A0ABP8YD39_9MICO</name>
<feature type="transmembrane region" description="Helical" evidence="1">
    <location>
        <begin position="302"/>
        <end position="318"/>
    </location>
</feature>
<feature type="transmembrane region" description="Helical" evidence="1">
    <location>
        <begin position="33"/>
        <end position="58"/>
    </location>
</feature>
<evidence type="ECO:0000313" key="2">
    <source>
        <dbReference type="EMBL" id="GAA4725167.1"/>
    </source>
</evidence>
<feature type="transmembrane region" description="Helical" evidence="1">
    <location>
        <begin position="190"/>
        <end position="218"/>
    </location>
</feature>
<feature type="transmembrane region" description="Helical" evidence="1">
    <location>
        <begin position="253"/>
        <end position="272"/>
    </location>
</feature>
<evidence type="ECO:0008006" key="4">
    <source>
        <dbReference type="Google" id="ProtNLM"/>
    </source>
</evidence>
<protein>
    <recommendedName>
        <fullName evidence="4">Glycosyltransferase RgtA/B/C/D-like domain-containing protein</fullName>
    </recommendedName>
</protein>
<feature type="transmembrane region" description="Helical" evidence="1">
    <location>
        <begin position="325"/>
        <end position="344"/>
    </location>
</feature>
<proteinExistence type="predicted"/>
<feature type="transmembrane region" description="Helical" evidence="1">
    <location>
        <begin position="452"/>
        <end position="473"/>
    </location>
</feature>
<keyword evidence="1" id="KW-1133">Transmembrane helix</keyword>
<dbReference type="Proteomes" id="UP001500556">
    <property type="component" value="Unassembled WGS sequence"/>
</dbReference>
<comment type="caution">
    <text evidence="2">The sequence shown here is derived from an EMBL/GenBank/DDBJ whole genome shotgun (WGS) entry which is preliminary data.</text>
</comment>
<evidence type="ECO:0000256" key="1">
    <source>
        <dbReference type="SAM" id="Phobius"/>
    </source>
</evidence>
<feature type="transmembrane region" description="Helical" evidence="1">
    <location>
        <begin position="547"/>
        <end position="567"/>
    </location>
</feature>
<organism evidence="2 3">
    <name type="scientific">Pedococcus ginsenosidimutans</name>
    <dbReference type="NCBI Taxonomy" id="490570"/>
    <lineage>
        <taxon>Bacteria</taxon>
        <taxon>Bacillati</taxon>
        <taxon>Actinomycetota</taxon>
        <taxon>Actinomycetes</taxon>
        <taxon>Micrococcales</taxon>
        <taxon>Intrasporangiaceae</taxon>
        <taxon>Pedococcus</taxon>
    </lineage>
</organism>
<feature type="transmembrane region" description="Helical" evidence="1">
    <location>
        <begin position="356"/>
        <end position="377"/>
    </location>
</feature>